<organism evidence="3 4">
    <name type="scientific">Tropilaelaps mercedesae</name>
    <dbReference type="NCBI Taxonomy" id="418985"/>
    <lineage>
        <taxon>Eukaryota</taxon>
        <taxon>Metazoa</taxon>
        <taxon>Ecdysozoa</taxon>
        <taxon>Arthropoda</taxon>
        <taxon>Chelicerata</taxon>
        <taxon>Arachnida</taxon>
        <taxon>Acari</taxon>
        <taxon>Parasitiformes</taxon>
        <taxon>Mesostigmata</taxon>
        <taxon>Gamasina</taxon>
        <taxon>Dermanyssoidea</taxon>
        <taxon>Laelapidae</taxon>
        <taxon>Tropilaelaps</taxon>
    </lineage>
</organism>
<dbReference type="PANTHER" id="PTHR12247">
    <property type="entry name" value="POLYCOMB GROUP PROTEIN"/>
    <property type="match status" value="1"/>
</dbReference>
<dbReference type="SUPFAM" id="SSF47769">
    <property type="entry name" value="SAM/Pointed domain"/>
    <property type="match status" value="1"/>
</dbReference>
<dbReference type="PROSITE" id="PS50105">
    <property type="entry name" value="SAM_DOMAIN"/>
    <property type="match status" value="1"/>
</dbReference>
<feature type="compositionally biased region" description="Polar residues" evidence="1">
    <location>
        <begin position="412"/>
        <end position="423"/>
    </location>
</feature>
<feature type="domain" description="SAM" evidence="2">
    <location>
        <begin position="203"/>
        <end position="252"/>
    </location>
</feature>
<dbReference type="GO" id="GO:0042393">
    <property type="term" value="F:histone binding"/>
    <property type="evidence" value="ECO:0007669"/>
    <property type="project" value="TreeGrafter"/>
</dbReference>
<feature type="compositionally biased region" description="Low complexity" evidence="1">
    <location>
        <begin position="147"/>
        <end position="161"/>
    </location>
</feature>
<proteinExistence type="predicted"/>
<dbReference type="Proteomes" id="UP000192247">
    <property type="component" value="Unassembled WGS sequence"/>
</dbReference>
<dbReference type="GO" id="GO:0045892">
    <property type="term" value="P:negative regulation of DNA-templated transcription"/>
    <property type="evidence" value="ECO:0007669"/>
    <property type="project" value="TreeGrafter"/>
</dbReference>
<feature type="region of interest" description="Disordered" evidence="1">
    <location>
        <begin position="398"/>
        <end position="458"/>
    </location>
</feature>
<dbReference type="InterPro" id="IPR013761">
    <property type="entry name" value="SAM/pointed_sf"/>
</dbReference>
<feature type="compositionally biased region" description="Basic and acidic residues" evidence="1">
    <location>
        <begin position="448"/>
        <end position="458"/>
    </location>
</feature>
<reference evidence="3 4" key="1">
    <citation type="journal article" date="2017" name="Gigascience">
        <title>Draft genome of the honey bee ectoparasitic mite, Tropilaelaps mercedesae, is shaped by the parasitic life history.</title>
        <authorList>
            <person name="Dong X."/>
            <person name="Armstrong S.D."/>
            <person name="Xia D."/>
            <person name="Makepeace B.L."/>
            <person name="Darby A.C."/>
            <person name="Kadowaki T."/>
        </authorList>
    </citation>
    <scope>NUCLEOTIDE SEQUENCE [LARGE SCALE GENOMIC DNA]</scope>
    <source>
        <strain evidence="3">Wuxi-XJTLU</strain>
    </source>
</reference>
<feature type="region of interest" description="Disordered" evidence="1">
    <location>
        <begin position="19"/>
        <end position="89"/>
    </location>
</feature>
<dbReference type="PANTHER" id="PTHR12247:SF138">
    <property type="entry name" value="POLYHOMEOTIC DISTAL, ISOFORM A-RELATED"/>
    <property type="match status" value="1"/>
</dbReference>
<dbReference type="Gene3D" id="1.10.150.50">
    <property type="entry name" value="Transcription Factor, Ets-1"/>
    <property type="match status" value="1"/>
</dbReference>
<name>A0A1V9XDG8_9ACAR</name>
<dbReference type="InParanoid" id="A0A1V9XDG8"/>
<dbReference type="GO" id="GO:0035102">
    <property type="term" value="C:PRC1 complex"/>
    <property type="evidence" value="ECO:0007669"/>
    <property type="project" value="TreeGrafter"/>
</dbReference>
<dbReference type="Pfam" id="PF00536">
    <property type="entry name" value="SAM_1"/>
    <property type="match status" value="1"/>
</dbReference>
<evidence type="ECO:0000259" key="2">
    <source>
        <dbReference type="PROSITE" id="PS50105"/>
    </source>
</evidence>
<evidence type="ECO:0000313" key="3">
    <source>
        <dbReference type="EMBL" id="OQR71587.1"/>
    </source>
</evidence>
<evidence type="ECO:0000256" key="1">
    <source>
        <dbReference type="SAM" id="MobiDB-lite"/>
    </source>
</evidence>
<dbReference type="InterPro" id="IPR050548">
    <property type="entry name" value="PcG_chromatin_remod_factors"/>
</dbReference>
<dbReference type="AlphaFoldDB" id="A0A1V9XDG8"/>
<dbReference type="SMART" id="SM00454">
    <property type="entry name" value="SAM"/>
    <property type="match status" value="1"/>
</dbReference>
<feature type="region of interest" description="Disordered" evidence="1">
    <location>
        <begin position="285"/>
        <end position="361"/>
    </location>
</feature>
<accession>A0A1V9XDG8</accession>
<dbReference type="EMBL" id="MNPL01014147">
    <property type="protein sequence ID" value="OQR71587.1"/>
    <property type="molecule type" value="Genomic_DNA"/>
</dbReference>
<feature type="compositionally biased region" description="Polar residues" evidence="1">
    <location>
        <begin position="308"/>
        <end position="318"/>
    </location>
</feature>
<dbReference type="OrthoDB" id="6433810at2759"/>
<gene>
    <name evidence="3" type="ORF">BIW11_03943</name>
</gene>
<protein>
    <recommendedName>
        <fullName evidence="2">SAM domain-containing protein</fullName>
    </recommendedName>
</protein>
<dbReference type="GO" id="GO:0003682">
    <property type="term" value="F:chromatin binding"/>
    <property type="evidence" value="ECO:0007669"/>
    <property type="project" value="TreeGrafter"/>
</dbReference>
<sequence>MARTVVDMIDTRLRCLTNFNSTSPFSPATPPVRPPALRSPDSPAGRLLTGVHLSPRSGAEGQRSSPLSQPPLQAPGSPHSSQRSPAAGFNLADFSSSQTLLNLVRTAQSSQLETYLKGAVKRPASSTQEGDPLDLSLSGPPVKRLRSPVSPTSLSSSPGSPRAKEASLSMGGGLLASRPRSHSPRCSSACANEEHRSLVVSRWTVDEVVSFVQAIDACAPYAEKFREQSIDGSILSALTEDHLTAYMGMRLGPALKLRQSLAKKMGHCSVCLHCLHCHGPSPAAQLSTASHPALPAHDPTDSPVHSAGSPSPRSSPLAVTSLDALLSANTGTTKTRQRNGTRENVRRQIRSRRTTYEKKTRHHWIGGGEWKTSPPDYLVRTPKPSWPVGLVVLAAQMSPQQSPTQLRHRMNESPSTRNSTGGDSVSDALVGWLPEDQRKSTNTAAGAQERRIYSGNVDTRRNDGDNCAGGDERRGIVRAFRACEAWRWSCNLAWSCDEVRHHRQCPSTSSPRGAFAQWLAGRTYLHDGRSLESGDTPTTIIDQGLPSRSPSKVYEALRSLRAGFTRHRRRRTPKRVITPSYERHTILVYTNLIYLRCSPGSPLEMWVRFFTLRSSATRSCSQTRVRRAGTFLYKRTSAGK</sequence>
<keyword evidence="4" id="KW-1185">Reference proteome</keyword>
<comment type="caution">
    <text evidence="3">The sequence shown here is derived from an EMBL/GenBank/DDBJ whole genome shotgun (WGS) entry which is preliminary data.</text>
</comment>
<feature type="region of interest" description="Disordered" evidence="1">
    <location>
        <begin position="120"/>
        <end position="188"/>
    </location>
</feature>
<evidence type="ECO:0000313" key="4">
    <source>
        <dbReference type="Proteomes" id="UP000192247"/>
    </source>
</evidence>
<feature type="compositionally biased region" description="Basic residues" evidence="1">
    <location>
        <begin position="347"/>
        <end position="361"/>
    </location>
</feature>
<dbReference type="InterPro" id="IPR001660">
    <property type="entry name" value="SAM"/>
</dbReference>